<accession>A0AAE0P664</accession>
<evidence type="ECO:0000313" key="2">
    <source>
        <dbReference type="EMBL" id="KAK3394076.1"/>
    </source>
</evidence>
<feature type="chain" id="PRO_5042174104" description="Secreted protein" evidence="1">
    <location>
        <begin position="17"/>
        <end position="71"/>
    </location>
</feature>
<evidence type="ECO:0000256" key="1">
    <source>
        <dbReference type="SAM" id="SignalP"/>
    </source>
</evidence>
<feature type="signal peptide" evidence="1">
    <location>
        <begin position="1"/>
        <end position="16"/>
    </location>
</feature>
<dbReference type="AlphaFoldDB" id="A0AAE0P664"/>
<organism evidence="2 3">
    <name type="scientific">Podospora didyma</name>
    <dbReference type="NCBI Taxonomy" id="330526"/>
    <lineage>
        <taxon>Eukaryota</taxon>
        <taxon>Fungi</taxon>
        <taxon>Dikarya</taxon>
        <taxon>Ascomycota</taxon>
        <taxon>Pezizomycotina</taxon>
        <taxon>Sordariomycetes</taxon>
        <taxon>Sordariomycetidae</taxon>
        <taxon>Sordariales</taxon>
        <taxon>Podosporaceae</taxon>
        <taxon>Podospora</taxon>
    </lineage>
</organism>
<keyword evidence="1" id="KW-0732">Signal</keyword>
<dbReference type="EMBL" id="JAULSW010000001">
    <property type="protein sequence ID" value="KAK3394076.1"/>
    <property type="molecule type" value="Genomic_DNA"/>
</dbReference>
<protein>
    <recommendedName>
        <fullName evidence="4">Secreted protein</fullName>
    </recommendedName>
</protein>
<evidence type="ECO:0000313" key="3">
    <source>
        <dbReference type="Proteomes" id="UP001285441"/>
    </source>
</evidence>
<keyword evidence="3" id="KW-1185">Reference proteome</keyword>
<reference evidence="2" key="1">
    <citation type="journal article" date="2023" name="Mol. Phylogenet. Evol.">
        <title>Genome-scale phylogeny and comparative genomics of the fungal order Sordariales.</title>
        <authorList>
            <person name="Hensen N."/>
            <person name="Bonometti L."/>
            <person name="Westerberg I."/>
            <person name="Brannstrom I.O."/>
            <person name="Guillou S."/>
            <person name="Cros-Aarteil S."/>
            <person name="Calhoun S."/>
            <person name="Haridas S."/>
            <person name="Kuo A."/>
            <person name="Mondo S."/>
            <person name="Pangilinan J."/>
            <person name="Riley R."/>
            <person name="LaButti K."/>
            <person name="Andreopoulos B."/>
            <person name="Lipzen A."/>
            <person name="Chen C."/>
            <person name="Yan M."/>
            <person name="Daum C."/>
            <person name="Ng V."/>
            <person name="Clum A."/>
            <person name="Steindorff A."/>
            <person name="Ohm R.A."/>
            <person name="Martin F."/>
            <person name="Silar P."/>
            <person name="Natvig D.O."/>
            <person name="Lalanne C."/>
            <person name="Gautier V."/>
            <person name="Ament-Velasquez S.L."/>
            <person name="Kruys A."/>
            <person name="Hutchinson M.I."/>
            <person name="Powell A.J."/>
            <person name="Barry K."/>
            <person name="Miller A.N."/>
            <person name="Grigoriev I.V."/>
            <person name="Debuchy R."/>
            <person name="Gladieux P."/>
            <person name="Hiltunen Thoren M."/>
            <person name="Johannesson H."/>
        </authorList>
    </citation>
    <scope>NUCLEOTIDE SEQUENCE</scope>
    <source>
        <strain evidence="2">CBS 232.78</strain>
    </source>
</reference>
<evidence type="ECO:0008006" key="4">
    <source>
        <dbReference type="Google" id="ProtNLM"/>
    </source>
</evidence>
<reference evidence="2" key="2">
    <citation type="submission" date="2023-06" db="EMBL/GenBank/DDBJ databases">
        <authorList>
            <consortium name="Lawrence Berkeley National Laboratory"/>
            <person name="Haridas S."/>
            <person name="Hensen N."/>
            <person name="Bonometti L."/>
            <person name="Westerberg I."/>
            <person name="Brannstrom I.O."/>
            <person name="Guillou S."/>
            <person name="Cros-Aarteil S."/>
            <person name="Calhoun S."/>
            <person name="Kuo A."/>
            <person name="Mondo S."/>
            <person name="Pangilinan J."/>
            <person name="Riley R."/>
            <person name="LaButti K."/>
            <person name="Andreopoulos B."/>
            <person name="Lipzen A."/>
            <person name="Chen C."/>
            <person name="Yanf M."/>
            <person name="Daum C."/>
            <person name="Ng V."/>
            <person name="Clum A."/>
            <person name="Steindorff A."/>
            <person name="Ohm R."/>
            <person name="Martin F."/>
            <person name="Silar P."/>
            <person name="Natvig D."/>
            <person name="Lalanne C."/>
            <person name="Gautier V."/>
            <person name="Ament-velasquez S.L."/>
            <person name="Kruys A."/>
            <person name="Hutchinson M.I."/>
            <person name="Powell A.J."/>
            <person name="Barry K."/>
            <person name="Miller A.N."/>
            <person name="Grigoriev I.V."/>
            <person name="Debuchy R."/>
            <person name="Gladieux P."/>
            <person name="Thoren M.H."/>
            <person name="Johannesson H."/>
        </authorList>
    </citation>
    <scope>NUCLEOTIDE SEQUENCE</scope>
    <source>
        <strain evidence="2">CBS 232.78</strain>
    </source>
</reference>
<comment type="caution">
    <text evidence="2">The sequence shown here is derived from an EMBL/GenBank/DDBJ whole genome shotgun (WGS) entry which is preliminary data.</text>
</comment>
<dbReference type="Proteomes" id="UP001285441">
    <property type="component" value="Unassembled WGS sequence"/>
</dbReference>
<name>A0AAE0P664_9PEZI</name>
<sequence>MSCFFTHVIFTLAVVGKTFNTIHVFARASKAQLPTKQVMFQMLIQVQHMKLELETVSRMAAASCVLGTVQK</sequence>
<proteinExistence type="predicted"/>
<gene>
    <name evidence="2" type="ORF">B0H63DRAFT_459918</name>
</gene>